<feature type="region of interest" description="Disordered" evidence="1">
    <location>
        <begin position="84"/>
        <end position="127"/>
    </location>
</feature>
<name>A0A1D1UM27_RAMVA</name>
<gene>
    <name evidence="2" type="primary">RvY_02898-1</name>
    <name evidence="2" type="synonym">RvY_02898.1</name>
    <name evidence="2" type="ORF">RvY_02898</name>
</gene>
<accession>A0A1D1UM27</accession>
<keyword evidence="3" id="KW-1185">Reference proteome</keyword>
<dbReference type="AlphaFoldDB" id="A0A1D1UM27"/>
<evidence type="ECO:0000313" key="2">
    <source>
        <dbReference type="EMBL" id="GAU90491.1"/>
    </source>
</evidence>
<comment type="caution">
    <text evidence="2">The sequence shown here is derived from an EMBL/GenBank/DDBJ whole genome shotgun (WGS) entry which is preliminary data.</text>
</comment>
<feature type="compositionally biased region" description="Polar residues" evidence="1">
    <location>
        <begin position="102"/>
        <end position="111"/>
    </location>
</feature>
<sequence length="282" mass="32306">MDSVNPMNVLKLLKEDYKQLFQLDGQPSEADKQLKELVKEFMDVKINQAGSSSLALEEDLQYELQTDMQTFDEFEKLVAASNQLAEPDENPSQEDKVVEPLSSGTEPSSNEFYVPRLPNPKQPPSNAVTLDYKKRSVDSGGISLRRNDTKFKKVTSIRQLQEWERHVSEGGSRYDKLKALRLETGKQFFLAKQKPHIVKDMDIRRWAVTANRTIGLVGFMASPDWVGKLKRYYGIVDRKITKFVTDKYIQDAPQIKKTAEECVALVRSRISDYGLDCMWNTD</sequence>
<evidence type="ECO:0000256" key="1">
    <source>
        <dbReference type="SAM" id="MobiDB-lite"/>
    </source>
</evidence>
<dbReference type="Proteomes" id="UP000186922">
    <property type="component" value="Unassembled WGS sequence"/>
</dbReference>
<organism evidence="2 3">
    <name type="scientific">Ramazzottius varieornatus</name>
    <name type="common">Water bear</name>
    <name type="synonym">Tardigrade</name>
    <dbReference type="NCBI Taxonomy" id="947166"/>
    <lineage>
        <taxon>Eukaryota</taxon>
        <taxon>Metazoa</taxon>
        <taxon>Ecdysozoa</taxon>
        <taxon>Tardigrada</taxon>
        <taxon>Eutardigrada</taxon>
        <taxon>Parachela</taxon>
        <taxon>Hypsibioidea</taxon>
        <taxon>Ramazzottiidae</taxon>
        <taxon>Ramazzottius</taxon>
    </lineage>
</organism>
<evidence type="ECO:0000313" key="3">
    <source>
        <dbReference type="Proteomes" id="UP000186922"/>
    </source>
</evidence>
<proteinExistence type="predicted"/>
<dbReference type="EMBL" id="BDGG01000001">
    <property type="protein sequence ID" value="GAU90491.1"/>
    <property type="molecule type" value="Genomic_DNA"/>
</dbReference>
<evidence type="ECO:0008006" key="4">
    <source>
        <dbReference type="Google" id="ProtNLM"/>
    </source>
</evidence>
<reference evidence="2 3" key="1">
    <citation type="journal article" date="2016" name="Nat. Commun.">
        <title>Extremotolerant tardigrade genome and improved radiotolerance of human cultured cells by tardigrade-unique protein.</title>
        <authorList>
            <person name="Hashimoto T."/>
            <person name="Horikawa D.D."/>
            <person name="Saito Y."/>
            <person name="Kuwahara H."/>
            <person name="Kozuka-Hata H."/>
            <person name="Shin-I T."/>
            <person name="Minakuchi Y."/>
            <person name="Ohishi K."/>
            <person name="Motoyama A."/>
            <person name="Aizu T."/>
            <person name="Enomoto A."/>
            <person name="Kondo K."/>
            <person name="Tanaka S."/>
            <person name="Hara Y."/>
            <person name="Koshikawa S."/>
            <person name="Sagara H."/>
            <person name="Miura T."/>
            <person name="Yokobori S."/>
            <person name="Miyagawa K."/>
            <person name="Suzuki Y."/>
            <person name="Kubo T."/>
            <person name="Oyama M."/>
            <person name="Kohara Y."/>
            <person name="Fujiyama A."/>
            <person name="Arakawa K."/>
            <person name="Katayama T."/>
            <person name="Toyoda A."/>
            <person name="Kunieda T."/>
        </authorList>
    </citation>
    <scope>NUCLEOTIDE SEQUENCE [LARGE SCALE GENOMIC DNA]</scope>
    <source>
        <strain evidence="2 3">YOKOZUNA-1</strain>
    </source>
</reference>
<protein>
    <recommendedName>
        <fullName evidence="4">HTH CENPB-type domain-containing protein</fullName>
    </recommendedName>
</protein>